<dbReference type="SMART" id="SM00347">
    <property type="entry name" value="HTH_MARR"/>
    <property type="match status" value="1"/>
</dbReference>
<dbReference type="Gene3D" id="1.10.10.10">
    <property type="entry name" value="Winged helix-like DNA-binding domain superfamily/Winged helix DNA-binding domain"/>
    <property type="match status" value="1"/>
</dbReference>
<reference evidence="2 3" key="1">
    <citation type="submission" date="2016-11" db="EMBL/GenBank/DDBJ databases">
        <authorList>
            <person name="Jaros S."/>
            <person name="Januszkiewicz K."/>
            <person name="Wedrychowicz H."/>
        </authorList>
    </citation>
    <scope>NUCLEOTIDE SEQUENCE [LARGE SCALE GENOMIC DNA]</scope>
    <source>
        <strain evidence="2 3">DSM 46144</strain>
    </source>
</reference>
<name>A0A1M7RLF8_9ACTN</name>
<keyword evidence="2" id="KW-0238">DNA-binding</keyword>
<evidence type="ECO:0000313" key="2">
    <source>
        <dbReference type="EMBL" id="SHN47010.1"/>
    </source>
</evidence>
<dbReference type="PROSITE" id="PS50995">
    <property type="entry name" value="HTH_MARR_2"/>
    <property type="match status" value="1"/>
</dbReference>
<dbReference type="AlphaFoldDB" id="A0A1M7RLF8"/>
<accession>A0A1M7RLF8</accession>
<dbReference type="GO" id="GO:0003700">
    <property type="term" value="F:DNA-binding transcription factor activity"/>
    <property type="evidence" value="ECO:0007669"/>
    <property type="project" value="InterPro"/>
</dbReference>
<dbReference type="InterPro" id="IPR036388">
    <property type="entry name" value="WH-like_DNA-bd_sf"/>
</dbReference>
<dbReference type="PANTHER" id="PTHR33164">
    <property type="entry name" value="TRANSCRIPTIONAL REGULATOR, MARR FAMILY"/>
    <property type="match status" value="1"/>
</dbReference>
<dbReference type="Pfam" id="PF01047">
    <property type="entry name" value="MarR"/>
    <property type="match status" value="1"/>
</dbReference>
<dbReference type="Proteomes" id="UP000184440">
    <property type="component" value="Unassembled WGS sequence"/>
</dbReference>
<dbReference type="PRINTS" id="PR00598">
    <property type="entry name" value="HTHMARR"/>
</dbReference>
<dbReference type="RefSeq" id="WP_073264479.1">
    <property type="nucleotide sequence ID" value="NZ_FRCS01000019.1"/>
</dbReference>
<dbReference type="STRING" id="134849.SAMN05443668_119106"/>
<dbReference type="EMBL" id="FRCS01000019">
    <property type="protein sequence ID" value="SHN47010.1"/>
    <property type="molecule type" value="Genomic_DNA"/>
</dbReference>
<dbReference type="InterPro" id="IPR039422">
    <property type="entry name" value="MarR/SlyA-like"/>
</dbReference>
<sequence>MASTMQDTLSELGRIVQSYQAANDDTDRETARILRVNRTDLRCLELLLDSGGVTPRSLGDRLGLTTGSVTAMLDRLERLGFLTRNPHPDDGRKLVVTITSQGAERCYALFAPLVDEGSRVMAEQFTVDELQLAIRFLRTLTDVQNRHVSRLADHGR</sequence>
<feature type="domain" description="HTH marR-type" evidence="1">
    <location>
        <begin position="5"/>
        <end position="142"/>
    </location>
</feature>
<dbReference type="GO" id="GO:0006950">
    <property type="term" value="P:response to stress"/>
    <property type="evidence" value="ECO:0007669"/>
    <property type="project" value="TreeGrafter"/>
</dbReference>
<dbReference type="InterPro" id="IPR000835">
    <property type="entry name" value="HTH_MarR-typ"/>
</dbReference>
<organism evidence="2 3">
    <name type="scientific">Cryptosporangium aurantiacum</name>
    <dbReference type="NCBI Taxonomy" id="134849"/>
    <lineage>
        <taxon>Bacteria</taxon>
        <taxon>Bacillati</taxon>
        <taxon>Actinomycetota</taxon>
        <taxon>Actinomycetes</taxon>
        <taxon>Cryptosporangiales</taxon>
        <taxon>Cryptosporangiaceae</taxon>
        <taxon>Cryptosporangium</taxon>
    </lineage>
</organism>
<dbReference type="GO" id="GO:0003677">
    <property type="term" value="F:DNA binding"/>
    <property type="evidence" value="ECO:0007669"/>
    <property type="project" value="UniProtKB-KW"/>
</dbReference>
<gene>
    <name evidence="2" type="ORF">SAMN05443668_119106</name>
</gene>
<protein>
    <submittedName>
        <fullName evidence="2">DNA-binding transcriptional regulator, MarR family</fullName>
    </submittedName>
</protein>
<dbReference type="SUPFAM" id="SSF46785">
    <property type="entry name" value="Winged helix' DNA-binding domain"/>
    <property type="match status" value="1"/>
</dbReference>
<keyword evidence="3" id="KW-1185">Reference proteome</keyword>
<dbReference type="PANTHER" id="PTHR33164:SF106">
    <property type="entry name" value="TRANSCRIPTIONAL REGULATORY PROTEIN"/>
    <property type="match status" value="1"/>
</dbReference>
<dbReference type="InterPro" id="IPR036390">
    <property type="entry name" value="WH_DNA-bd_sf"/>
</dbReference>
<evidence type="ECO:0000259" key="1">
    <source>
        <dbReference type="PROSITE" id="PS50995"/>
    </source>
</evidence>
<evidence type="ECO:0000313" key="3">
    <source>
        <dbReference type="Proteomes" id="UP000184440"/>
    </source>
</evidence>
<proteinExistence type="predicted"/>